<evidence type="ECO:0000256" key="1">
    <source>
        <dbReference type="SAM" id="SignalP"/>
    </source>
</evidence>
<feature type="signal peptide" evidence="1">
    <location>
        <begin position="1"/>
        <end position="24"/>
    </location>
</feature>
<dbReference type="EMBL" id="JAIGNQ010000001">
    <property type="protein sequence ID" value="MBX7487469.1"/>
    <property type="molecule type" value="Genomic_DNA"/>
</dbReference>
<sequence length="327" mass="36172">MTRTRSPILALGLLLSTACTGAAAQEDGCVMTQGDRTWLKGALDNWQVSAQRDLGIDPDPLPDVVTLDDRCLYIMPAGRFDRMVGTPHEGHPSLPDGRELPLGPVSFATGSATDYFVMSLPSVWRAANVQSGLGVEGLMDGVLLHEIMHTRQGGLAGPLLDRLGRANGVSEDDLNDDMVQNRFGDDAAYRAAYERERDLLFAAAAAPSDAEARRIGREALAAMRDRRARFFTGKRRFYRAFDDIFLTMEGMGQWLAYRHYMSARGGSLDAETALREVRRDGSQWSQDEGLALMLLVDRLLPNWQTRAFRDPQWRAEALLAAATGVRR</sequence>
<dbReference type="Proteomes" id="UP000776651">
    <property type="component" value="Unassembled WGS sequence"/>
</dbReference>
<dbReference type="PROSITE" id="PS51257">
    <property type="entry name" value="PROKAR_LIPOPROTEIN"/>
    <property type="match status" value="1"/>
</dbReference>
<comment type="caution">
    <text evidence="2">The sequence shown here is derived from an EMBL/GenBank/DDBJ whole genome shotgun (WGS) entry which is preliminary data.</text>
</comment>
<protein>
    <submittedName>
        <fullName evidence="2">Uncharacterized protein</fullName>
    </submittedName>
</protein>
<dbReference type="RefSeq" id="WP_221596933.1">
    <property type="nucleotide sequence ID" value="NZ_JAIGNQ010000001.1"/>
</dbReference>
<evidence type="ECO:0000313" key="3">
    <source>
        <dbReference type="Proteomes" id="UP000776651"/>
    </source>
</evidence>
<feature type="chain" id="PRO_5045285815" evidence="1">
    <location>
        <begin position="25"/>
        <end position="327"/>
    </location>
</feature>
<reference evidence="2 3" key="1">
    <citation type="submission" date="2021-08" db="EMBL/GenBank/DDBJ databases">
        <title>Comparative Genomics Analysis of the Genus Qipengyuania Reveals Extensive Genetic Diversity and Metabolic Versatility, Including the Description of Fifteen Novel Species.</title>
        <authorList>
            <person name="Liu Y."/>
        </authorList>
    </citation>
    <scope>NUCLEOTIDE SEQUENCE [LARGE SCALE GENOMIC DNA]</scope>
    <source>
        <strain evidence="2 3">GH25</strain>
    </source>
</reference>
<organism evidence="2 3">
    <name type="scientific">Qipengyuania pacifica</name>
    <dbReference type="NCBI Taxonomy" id="2860199"/>
    <lineage>
        <taxon>Bacteria</taxon>
        <taxon>Pseudomonadati</taxon>
        <taxon>Pseudomonadota</taxon>
        <taxon>Alphaproteobacteria</taxon>
        <taxon>Sphingomonadales</taxon>
        <taxon>Erythrobacteraceae</taxon>
        <taxon>Qipengyuania</taxon>
    </lineage>
</organism>
<name>A0ABS7JBS0_9SPHN</name>
<evidence type="ECO:0000313" key="2">
    <source>
        <dbReference type="EMBL" id="MBX7487469.1"/>
    </source>
</evidence>
<gene>
    <name evidence="2" type="ORF">K3177_02975</name>
</gene>
<proteinExistence type="predicted"/>
<keyword evidence="3" id="KW-1185">Reference proteome</keyword>
<keyword evidence="1" id="KW-0732">Signal</keyword>
<accession>A0ABS7JBS0</accession>